<comment type="caution">
    <text evidence="8">The sequence shown here is derived from an EMBL/GenBank/DDBJ whole genome shotgun (WGS) entry which is preliminary data.</text>
</comment>
<accession>A0AAW1P902</accession>
<dbReference type="GO" id="GO:0031122">
    <property type="term" value="P:cytoplasmic microtubule organization"/>
    <property type="evidence" value="ECO:0007669"/>
    <property type="project" value="TreeGrafter"/>
</dbReference>
<feature type="domain" description="Gamma tubulin complex component protein N-terminal" evidence="7">
    <location>
        <begin position="231"/>
        <end position="516"/>
    </location>
</feature>
<evidence type="ECO:0000256" key="1">
    <source>
        <dbReference type="ARBA" id="ARBA00010337"/>
    </source>
</evidence>
<dbReference type="PANTHER" id="PTHR19302">
    <property type="entry name" value="GAMMA TUBULIN COMPLEX PROTEIN"/>
    <property type="match status" value="1"/>
</dbReference>
<evidence type="ECO:0000256" key="5">
    <source>
        <dbReference type="RuleBase" id="RU363050"/>
    </source>
</evidence>
<keyword evidence="9" id="KW-1185">Reference proteome</keyword>
<dbReference type="GO" id="GO:0000930">
    <property type="term" value="C:gamma-tubulin complex"/>
    <property type="evidence" value="ECO:0007669"/>
    <property type="project" value="TreeGrafter"/>
</dbReference>
<evidence type="ECO:0000259" key="7">
    <source>
        <dbReference type="Pfam" id="PF17681"/>
    </source>
</evidence>
<organism evidence="8 9">
    <name type="scientific">Symbiochloris irregularis</name>
    <dbReference type="NCBI Taxonomy" id="706552"/>
    <lineage>
        <taxon>Eukaryota</taxon>
        <taxon>Viridiplantae</taxon>
        <taxon>Chlorophyta</taxon>
        <taxon>core chlorophytes</taxon>
        <taxon>Trebouxiophyceae</taxon>
        <taxon>Trebouxiales</taxon>
        <taxon>Trebouxiaceae</taxon>
        <taxon>Symbiochloris</taxon>
    </lineage>
</organism>
<evidence type="ECO:0000256" key="3">
    <source>
        <dbReference type="ARBA" id="ARBA00022701"/>
    </source>
</evidence>
<keyword evidence="4 5" id="KW-0206">Cytoskeleton</keyword>
<comment type="similarity">
    <text evidence="1 5">Belongs to the TUBGCP family.</text>
</comment>
<comment type="subcellular location">
    <subcellularLocation>
        <location evidence="5">Cytoplasm</location>
        <location evidence="5">Cytoskeleton</location>
        <location evidence="5">Microtubule organizing center</location>
    </subcellularLocation>
</comment>
<comment type="function">
    <text evidence="5">Component of the gamma-tubulin ring complex (gTuRC) which mediates microtubule nucleation.</text>
</comment>
<dbReference type="GO" id="GO:0000922">
    <property type="term" value="C:spindle pole"/>
    <property type="evidence" value="ECO:0007669"/>
    <property type="project" value="InterPro"/>
</dbReference>
<dbReference type="AlphaFoldDB" id="A0AAW1P902"/>
<gene>
    <name evidence="8" type="ORF">WJX73_007631</name>
</gene>
<dbReference type="Pfam" id="PF04130">
    <property type="entry name" value="GCP_C_terminal"/>
    <property type="match status" value="1"/>
</dbReference>
<dbReference type="Proteomes" id="UP001465755">
    <property type="component" value="Unassembled WGS sequence"/>
</dbReference>
<dbReference type="Gene3D" id="1.20.120.1900">
    <property type="entry name" value="Gamma-tubulin complex, C-terminal domain"/>
    <property type="match status" value="1"/>
</dbReference>
<dbReference type="GO" id="GO:0051225">
    <property type="term" value="P:spindle assembly"/>
    <property type="evidence" value="ECO:0007669"/>
    <property type="project" value="TreeGrafter"/>
</dbReference>
<dbReference type="InterPro" id="IPR041470">
    <property type="entry name" value="GCP_N"/>
</dbReference>
<evidence type="ECO:0000313" key="9">
    <source>
        <dbReference type="Proteomes" id="UP001465755"/>
    </source>
</evidence>
<dbReference type="GO" id="GO:0051011">
    <property type="term" value="F:microtubule minus-end binding"/>
    <property type="evidence" value="ECO:0007669"/>
    <property type="project" value="TreeGrafter"/>
</dbReference>
<dbReference type="EMBL" id="JALJOQ010000038">
    <property type="protein sequence ID" value="KAK9806440.1"/>
    <property type="molecule type" value="Genomic_DNA"/>
</dbReference>
<dbReference type="Pfam" id="PF17681">
    <property type="entry name" value="GCP_N_terminal"/>
    <property type="match status" value="1"/>
</dbReference>
<evidence type="ECO:0000256" key="2">
    <source>
        <dbReference type="ARBA" id="ARBA00022490"/>
    </source>
</evidence>
<keyword evidence="3 5" id="KW-0493">Microtubule</keyword>
<feature type="domain" description="Gamma tubulin complex component C-terminal" evidence="6">
    <location>
        <begin position="744"/>
        <end position="884"/>
    </location>
</feature>
<protein>
    <recommendedName>
        <fullName evidence="5">Gamma-tubulin complex component</fullName>
    </recommendedName>
</protein>
<sequence length="950" mass="105473">MAGLSDLGYELQVEQQKLLSRLVQHTLHIRPDNSEYVQGFDKARYILRHHPFAETNPRVVEEGFESLEQRLIEHSQVPKAKLLLRLRKQLLDIPLATDTIEVHHRLLSALWNLYQNPLTSSLPQHHEEAPAPAEEELSELSSWDEEPCMYRSDSGGSVLSEEASTYAYFEPETEDSFPGASQRELPEAGLPVDWHQEACLYTRLYWKSNLLQQRDQPVAQGTTERSLGIQVLHMLQGSTQPGHAFTFDERACTFRATDRVHVGHLSVPSLAALLQSFANAGSQAARVHAFVRRARSLSTLSDASPPPLHGLLTMQALADGVAEQLLAIAARLQAAEPMVHSMHWDDFDGTVMLNLQQALQGVMQHQALLDHVATIGTFSGNAKATVLLQLFSVSVRPLMNILDTWLGQGQLIDPTSEFFIVPGEELSPAYDSFWGEAFQMRETTSDGLPCCPSFLQAQAQRILDAGKAQMLLLHMPQAPDMIAGAQAAASMQAWSDWIDRQGHCSLWTDWLQALHTFLQEYGAMETSSTAVATDKHQQQRASRISRDYHAALGPPLDDIIPLMSSPDQPFALRQRLIDSSCSITHDLTGELGSQQGVQWEGLTPQQQSTAGQLLQQEPCYPEHADVFLCGEDQDRWLRDARTIDLPPVTLLTECCIAQPILHQVTAIEAELLKHLRGDWGLRQQLEALCNLFLLGAPAMQGFADALTAAGCLHEIPVHSIVSLLQEHLPCERGWHGVVTATVGTEKLPDAEDILVEVEELQTETAAVAEAAVPLLHVARLRLTCRLRWSLAAIISLDAQEQWNTVLSLLLQLRMAERALLHAVVNQHSSTIPAGARQGLALRLRMLHAVRAIHSFTQQRLLNDLLPATQKALAEATSLQQLTEVAMRLAALLPCLLQGNPPQQDNVAVIADDWERAWNSFARFLTWPSHFTSRIQAAKLAFDLGIVYSQI</sequence>
<dbReference type="InterPro" id="IPR042241">
    <property type="entry name" value="GCP_C_sf"/>
</dbReference>
<dbReference type="GO" id="GO:0000278">
    <property type="term" value="P:mitotic cell cycle"/>
    <property type="evidence" value="ECO:0007669"/>
    <property type="project" value="TreeGrafter"/>
</dbReference>
<dbReference type="GO" id="GO:0051321">
    <property type="term" value="P:meiotic cell cycle"/>
    <property type="evidence" value="ECO:0007669"/>
    <property type="project" value="TreeGrafter"/>
</dbReference>
<evidence type="ECO:0000256" key="4">
    <source>
        <dbReference type="ARBA" id="ARBA00023212"/>
    </source>
</evidence>
<dbReference type="GO" id="GO:0005874">
    <property type="term" value="C:microtubule"/>
    <property type="evidence" value="ECO:0007669"/>
    <property type="project" value="UniProtKB-KW"/>
</dbReference>
<evidence type="ECO:0000259" key="6">
    <source>
        <dbReference type="Pfam" id="PF04130"/>
    </source>
</evidence>
<dbReference type="GO" id="GO:0043015">
    <property type="term" value="F:gamma-tubulin binding"/>
    <property type="evidence" value="ECO:0007669"/>
    <property type="project" value="InterPro"/>
</dbReference>
<evidence type="ECO:0000313" key="8">
    <source>
        <dbReference type="EMBL" id="KAK9806440.1"/>
    </source>
</evidence>
<dbReference type="InterPro" id="IPR040457">
    <property type="entry name" value="GCP_C"/>
</dbReference>
<keyword evidence="2 5" id="KW-0963">Cytoplasm</keyword>
<dbReference type="InterPro" id="IPR007259">
    <property type="entry name" value="GCP"/>
</dbReference>
<reference evidence="8 9" key="1">
    <citation type="journal article" date="2024" name="Nat. Commun.">
        <title>Phylogenomics reveals the evolutionary origins of lichenization in chlorophyte algae.</title>
        <authorList>
            <person name="Puginier C."/>
            <person name="Libourel C."/>
            <person name="Otte J."/>
            <person name="Skaloud P."/>
            <person name="Haon M."/>
            <person name="Grisel S."/>
            <person name="Petersen M."/>
            <person name="Berrin J.G."/>
            <person name="Delaux P.M."/>
            <person name="Dal Grande F."/>
            <person name="Keller J."/>
        </authorList>
    </citation>
    <scope>NUCLEOTIDE SEQUENCE [LARGE SCALE GENOMIC DNA]</scope>
    <source>
        <strain evidence="8 9">SAG 2036</strain>
    </source>
</reference>
<dbReference type="PANTHER" id="PTHR19302:SF33">
    <property type="entry name" value="GAMMA-TUBULIN COMPLEX COMPONENT 5"/>
    <property type="match status" value="1"/>
</dbReference>
<proteinExistence type="inferred from homology"/>
<dbReference type="GO" id="GO:0007020">
    <property type="term" value="P:microtubule nucleation"/>
    <property type="evidence" value="ECO:0007669"/>
    <property type="project" value="InterPro"/>
</dbReference>
<name>A0AAW1P902_9CHLO</name>